<dbReference type="EMBL" id="CAXKWB010011109">
    <property type="protein sequence ID" value="CAL4100067.1"/>
    <property type="molecule type" value="Genomic_DNA"/>
</dbReference>
<keyword evidence="2" id="KW-0472">Membrane</keyword>
<keyword evidence="2" id="KW-0812">Transmembrane</keyword>
<comment type="caution">
    <text evidence="3">The sequence shown here is derived from an EMBL/GenBank/DDBJ whole genome shotgun (WGS) entry which is preliminary data.</text>
</comment>
<evidence type="ECO:0000313" key="3">
    <source>
        <dbReference type="EMBL" id="CAL4100067.1"/>
    </source>
</evidence>
<name>A0AAV2QSU3_MEGNR</name>
<sequence>DSTSLSGYDRARYKNTSPGLIICDTVYLSNIIQMDYSKCGERCGQMVIILLGFVLFFGGVPVLLLSITSHGEPYWIIIGSLVVVSGVVLITLGASGCCQSSGSEKESGLPYGHLEEEIKTEGVIPGIYYPYRPDVNQKTFEHWVNIQISEQEKNSILGNIQSSSHNNHNESETQANNMENSPIESKDNQVISNLEPYPVYHQPLPV</sequence>
<reference evidence="3 4" key="1">
    <citation type="submission" date="2024-05" db="EMBL/GenBank/DDBJ databases">
        <authorList>
            <person name="Wallberg A."/>
        </authorList>
    </citation>
    <scope>NUCLEOTIDE SEQUENCE [LARGE SCALE GENOMIC DNA]</scope>
</reference>
<gene>
    <name evidence="3" type="ORF">MNOR_LOCUS16704</name>
</gene>
<organism evidence="3 4">
    <name type="scientific">Meganyctiphanes norvegica</name>
    <name type="common">Northern krill</name>
    <name type="synonym">Thysanopoda norvegica</name>
    <dbReference type="NCBI Taxonomy" id="48144"/>
    <lineage>
        <taxon>Eukaryota</taxon>
        <taxon>Metazoa</taxon>
        <taxon>Ecdysozoa</taxon>
        <taxon>Arthropoda</taxon>
        <taxon>Crustacea</taxon>
        <taxon>Multicrustacea</taxon>
        <taxon>Malacostraca</taxon>
        <taxon>Eumalacostraca</taxon>
        <taxon>Eucarida</taxon>
        <taxon>Euphausiacea</taxon>
        <taxon>Euphausiidae</taxon>
        <taxon>Meganyctiphanes</taxon>
    </lineage>
</organism>
<evidence type="ECO:0000256" key="1">
    <source>
        <dbReference type="SAM" id="MobiDB-lite"/>
    </source>
</evidence>
<dbReference type="Proteomes" id="UP001497623">
    <property type="component" value="Unassembled WGS sequence"/>
</dbReference>
<feature type="region of interest" description="Disordered" evidence="1">
    <location>
        <begin position="159"/>
        <end position="197"/>
    </location>
</feature>
<evidence type="ECO:0000256" key="2">
    <source>
        <dbReference type="SAM" id="Phobius"/>
    </source>
</evidence>
<proteinExistence type="predicted"/>
<feature type="compositionally biased region" description="Polar residues" evidence="1">
    <location>
        <begin position="173"/>
        <end position="192"/>
    </location>
</feature>
<accession>A0AAV2QSU3</accession>
<feature type="non-terminal residue" evidence="3">
    <location>
        <position position="1"/>
    </location>
</feature>
<evidence type="ECO:0000313" key="4">
    <source>
        <dbReference type="Proteomes" id="UP001497623"/>
    </source>
</evidence>
<feature type="transmembrane region" description="Helical" evidence="2">
    <location>
        <begin position="74"/>
        <end position="95"/>
    </location>
</feature>
<protein>
    <submittedName>
        <fullName evidence="3">Uncharacterized protein</fullName>
    </submittedName>
</protein>
<dbReference type="AlphaFoldDB" id="A0AAV2QSU3"/>
<feature type="transmembrane region" description="Helical" evidence="2">
    <location>
        <begin position="47"/>
        <end position="68"/>
    </location>
</feature>
<keyword evidence="2" id="KW-1133">Transmembrane helix</keyword>
<keyword evidence="4" id="KW-1185">Reference proteome</keyword>